<dbReference type="EMBL" id="AQRC01000013">
    <property type="protein sequence ID" value="KFE33987.1"/>
    <property type="molecule type" value="Genomic_DNA"/>
</dbReference>
<gene>
    <name evidence="2" type="ORF">DW2_14745</name>
</gene>
<dbReference type="OrthoDB" id="8326226at2"/>
<accession>A0A085TTE0</accession>
<reference evidence="3" key="1">
    <citation type="submission" date="2013-04" db="EMBL/GenBank/DDBJ databases">
        <title>Thioclava sp. 13D2W-2 Genome Sequencing.</title>
        <authorList>
            <person name="Lai Q."/>
            <person name="Li G."/>
            <person name="Shao Z."/>
        </authorList>
    </citation>
    <scope>NUCLEOTIDE SEQUENCE [LARGE SCALE GENOMIC DNA]</scope>
    <source>
        <strain evidence="3">13D2W-2</strain>
    </source>
</reference>
<dbReference type="InterPro" id="IPR027417">
    <property type="entry name" value="P-loop_NTPase"/>
</dbReference>
<dbReference type="GO" id="GO:0000155">
    <property type="term" value="F:phosphorelay sensor kinase activity"/>
    <property type="evidence" value="ECO:0007669"/>
    <property type="project" value="InterPro"/>
</dbReference>
<sequence>MGDPPASPFNVHASVVALDPGRGVLIRGASGAGKSALALRLMAYGAHLVADDRVDLSVEDGALIARAPAAIAGRIEARGVGILNAEALERARIILCVDLDRIETDRLPTCRKDSLLGVELPLVLRVQHDHFDVAILQWLKGGRWA</sequence>
<dbReference type="Gene3D" id="3.40.50.300">
    <property type="entry name" value="P-loop containing nucleotide triphosphate hydrolases"/>
    <property type="match status" value="1"/>
</dbReference>
<feature type="domain" description="HPr kinase/phosphorylase C-terminal" evidence="1">
    <location>
        <begin position="10"/>
        <end position="97"/>
    </location>
</feature>
<evidence type="ECO:0000313" key="3">
    <source>
        <dbReference type="Proteomes" id="UP000028607"/>
    </source>
</evidence>
<proteinExistence type="predicted"/>
<comment type="caution">
    <text evidence="2">The sequence shown here is derived from an EMBL/GenBank/DDBJ whole genome shotgun (WGS) entry which is preliminary data.</text>
</comment>
<evidence type="ECO:0000259" key="1">
    <source>
        <dbReference type="Pfam" id="PF07475"/>
    </source>
</evidence>
<reference evidence="2 3" key="2">
    <citation type="journal article" date="2015" name="Antonie Van Leeuwenhoek">
        <title>Thioclava indica sp. nov., isolated from surface seawater of the Indian Ocean.</title>
        <authorList>
            <person name="Liu Y."/>
            <person name="Lai Q."/>
            <person name="Du J."/>
            <person name="Xu H."/>
            <person name="Jiang L."/>
            <person name="Shao Z."/>
        </authorList>
    </citation>
    <scope>NUCLEOTIDE SEQUENCE [LARGE SCALE GENOMIC DNA]</scope>
    <source>
        <strain evidence="2 3">13D2W-2</strain>
    </source>
</reference>
<dbReference type="RefSeq" id="WP_038147824.1">
    <property type="nucleotide sequence ID" value="NZ_AQRC01000013.1"/>
</dbReference>
<protein>
    <submittedName>
        <fullName evidence="2">HPr kinase</fullName>
    </submittedName>
</protein>
<name>A0A085TTE0_9RHOB</name>
<keyword evidence="2" id="KW-0808">Transferase</keyword>
<dbReference type="eggNOG" id="COG1493">
    <property type="taxonomic scope" value="Bacteria"/>
</dbReference>
<evidence type="ECO:0000313" key="2">
    <source>
        <dbReference type="EMBL" id="KFE33987.1"/>
    </source>
</evidence>
<dbReference type="GO" id="GO:0006109">
    <property type="term" value="P:regulation of carbohydrate metabolic process"/>
    <property type="evidence" value="ECO:0007669"/>
    <property type="project" value="InterPro"/>
</dbReference>
<dbReference type="SUPFAM" id="SSF53795">
    <property type="entry name" value="PEP carboxykinase-like"/>
    <property type="match status" value="1"/>
</dbReference>
<organism evidence="2 3">
    <name type="scientific">Thioclava atlantica</name>
    <dbReference type="NCBI Taxonomy" id="1317124"/>
    <lineage>
        <taxon>Bacteria</taxon>
        <taxon>Pseudomonadati</taxon>
        <taxon>Pseudomonadota</taxon>
        <taxon>Alphaproteobacteria</taxon>
        <taxon>Rhodobacterales</taxon>
        <taxon>Paracoccaceae</taxon>
        <taxon>Thioclava</taxon>
    </lineage>
</organism>
<dbReference type="GO" id="GO:0005524">
    <property type="term" value="F:ATP binding"/>
    <property type="evidence" value="ECO:0007669"/>
    <property type="project" value="InterPro"/>
</dbReference>
<dbReference type="Proteomes" id="UP000028607">
    <property type="component" value="Unassembled WGS sequence"/>
</dbReference>
<dbReference type="InterPro" id="IPR011104">
    <property type="entry name" value="Hpr_kin/Pase_C"/>
</dbReference>
<keyword evidence="2" id="KW-0418">Kinase</keyword>
<dbReference type="STRING" id="1317124.DW2_14745"/>
<dbReference type="CDD" id="cd01918">
    <property type="entry name" value="HprK_C"/>
    <property type="match status" value="1"/>
</dbReference>
<dbReference type="Pfam" id="PF07475">
    <property type="entry name" value="Hpr_kinase_C"/>
    <property type="match status" value="1"/>
</dbReference>
<dbReference type="PATRIC" id="fig|1317124.6.peg.2963"/>
<keyword evidence="3" id="KW-1185">Reference proteome</keyword>
<dbReference type="AlphaFoldDB" id="A0A085TTE0"/>